<feature type="domain" description="H15" evidence="4">
    <location>
        <begin position="29"/>
        <end position="102"/>
    </location>
</feature>
<dbReference type="AlphaFoldDB" id="A0AAV1FQJ9"/>
<evidence type="ECO:0000313" key="6">
    <source>
        <dbReference type="Proteomes" id="UP001178508"/>
    </source>
</evidence>
<evidence type="ECO:0000256" key="3">
    <source>
        <dbReference type="SAM" id="MobiDB-lite"/>
    </source>
</evidence>
<proteinExistence type="inferred from homology"/>
<name>A0AAV1FQJ9_XYRNO</name>
<accession>A0AAV1FQJ9</accession>
<dbReference type="InterPro" id="IPR036388">
    <property type="entry name" value="WH-like_DNA-bd_sf"/>
</dbReference>
<comment type="similarity">
    <text evidence="2">Belongs to the histone H1/H5 family.</text>
</comment>
<dbReference type="SUPFAM" id="SSF46785">
    <property type="entry name" value="Winged helix' DNA-binding domain"/>
    <property type="match status" value="1"/>
</dbReference>
<evidence type="ECO:0000256" key="2">
    <source>
        <dbReference type="RuleBase" id="RU003894"/>
    </source>
</evidence>
<dbReference type="GO" id="GO:0006334">
    <property type="term" value="P:nucleosome assembly"/>
    <property type="evidence" value="ECO:0007669"/>
    <property type="project" value="InterPro"/>
</dbReference>
<dbReference type="PROSITE" id="PS51504">
    <property type="entry name" value="H15"/>
    <property type="match status" value="1"/>
</dbReference>
<dbReference type="Gene3D" id="1.10.10.10">
    <property type="entry name" value="Winged helix-like DNA-binding domain superfamily/Winged helix DNA-binding domain"/>
    <property type="match status" value="1"/>
</dbReference>
<dbReference type="InterPro" id="IPR036390">
    <property type="entry name" value="WH_DNA-bd_sf"/>
</dbReference>
<comment type="subcellular location">
    <subcellularLocation>
        <location evidence="2">Nucleus</location>
    </subcellularLocation>
</comment>
<dbReference type="CDD" id="cd00073">
    <property type="entry name" value="H15"/>
    <property type="match status" value="1"/>
</dbReference>
<protein>
    <submittedName>
        <fullName evidence="5">Histone H1</fullName>
    </submittedName>
</protein>
<dbReference type="InterPro" id="IPR005819">
    <property type="entry name" value="H1/H5"/>
</dbReference>
<dbReference type="Pfam" id="PF00538">
    <property type="entry name" value="Linker_histone"/>
    <property type="match status" value="1"/>
</dbReference>
<dbReference type="Proteomes" id="UP001178508">
    <property type="component" value="Chromosome 9"/>
</dbReference>
<dbReference type="GO" id="GO:0005634">
    <property type="term" value="C:nucleus"/>
    <property type="evidence" value="ECO:0007669"/>
    <property type="project" value="UniProtKB-SubCell"/>
</dbReference>
<feature type="region of interest" description="Disordered" evidence="3">
    <location>
        <begin position="1"/>
        <end position="24"/>
    </location>
</feature>
<keyword evidence="1 2" id="KW-0238">DNA-binding</keyword>
<reference evidence="5" key="1">
    <citation type="submission" date="2023-08" db="EMBL/GenBank/DDBJ databases">
        <authorList>
            <person name="Alioto T."/>
            <person name="Alioto T."/>
            <person name="Gomez Garrido J."/>
        </authorList>
    </citation>
    <scope>NUCLEOTIDE SEQUENCE</scope>
</reference>
<dbReference type="SMART" id="SM00526">
    <property type="entry name" value="H15"/>
    <property type="match status" value="1"/>
</dbReference>
<feature type="compositionally biased region" description="Basic residues" evidence="3">
    <location>
        <begin position="113"/>
        <end position="199"/>
    </location>
</feature>
<sequence length="199" mass="20895">MTEDAPAAPPTKAPVKAVKRKSVPRAKSNALSLSKLIVIVVGESKEKKGMSLSAIKKALAAKGIDVVKSNKRINTAVVRLVRNGILVQSKGTGASGSFKLAKEPKTVKTTTKVAKRAPVRARKRAAAKKASPKKKAPAKKPVPKKSPKKVSPKKAAAKKSAKKPAAKRPTKKAATKKVAKKVAPKKASAKKTAPKKAKK</sequence>
<keyword evidence="6" id="KW-1185">Reference proteome</keyword>
<evidence type="ECO:0000259" key="4">
    <source>
        <dbReference type="PROSITE" id="PS51504"/>
    </source>
</evidence>
<dbReference type="GO" id="GO:0030527">
    <property type="term" value="F:structural constituent of chromatin"/>
    <property type="evidence" value="ECO:0007669"/>
    <property type="project" value="InterPro"/>
</dbReference>
<dbReference type="GO" id="GO:0000786">
    <property type="term" value="C:nucleosome"/>
    <property type="evidence" value="ECO:0007669"/>
    <property type="project" value="InterPro"/>
</dbReference>
<keyword evidence="2" id="KW-0539">Nucleus</keyword>
<evidence type="ECO:0000313" key="5">
    <source>
        <dbReference type="EMBL" id="CAJ1063726.1"/>
    </source>
</evidence>
<evidence type="ECO:0000256" key="1">
    <source>
        <dbReference type="ARBA" id="ARBA00023125"/>
    </source>
</evidence>
<dbReference type="InterPro" id="IPR005818">
    <property type="entry name" value="Histone_H1/H5_H15"/>
</dbReference>
<feature type="region of interest" description="Disordered" evidence="3">
    <location>
        <begin position="90"/>
        <end position="199"/>
    </location>
</feature>
<keyword evidence="2" id="KW-0158">Chromosome</keyword>
<organism evidence="5 6">
    <name type="scientific">Xyrichtys novacula</name>
    <name type="common">Pearly razorfish</name>
    <name type="synonym">Hemipteronotus novacula</name>
    <dbReference type="NCBI Taxonomy" id="13765"/>
    <lineage>
        <taxon>Eukaryota</taxon>
        <taxon>Metazoa</taxon>
        <taxon>Chordata</taxon>
        <taxon>Craniata</taxon>
        <taxon>Vertebrata</taxon>
        <taxon>Euteleostomi</taxon>
        <taxon>Actinopterygii</taxon>
        <taxon>Neopterygii</taxon>
        <taxon>Teleostei</taxon>
        <taxon>Neoteleostei</taxon>
        <taxon>Acanthomorphata</taxon>
        <taxon>Eupercaria</taxon>
        <taxon>Labriformes</taxon>
        <taxon>Labridae</taxon>
        <taxon>Xyrichtys</taxon>
    </lineage>
</organism>
<dbReference type="EMBL" id="OY660872">
    <property type="protein sequence ID" value="CAJ1063726.1"/>
    <property type="molecule type" value="Genomic_DNA"/>
</dbReference>
<dbReference type="GO" id="GO:0003677">
    <property type="term" value="F:DNA binding"/>
    <property type="evidence" value="ECO:0007669"/>
    <property type="project" value="UniProtKB-KW"/>
</dbReference>
<dbReference type="PRINTS" id="PR00624">
    <property type="entry name" value="HISTONEH5"/>
</dbReference>
<gene>
    <name evidence="5" type="ORF">XNOV1_A027444</name>
</gene>